<feature type="compositionally biased region" description="Low complexity" evidence="1">
    <location>
        <begin position="223"/>
        <end position="242"/>
    </location>
</feature>
<reference evidence="3" key="1">
    <citation type="submission" date="2021-12" db="EMBL/GenBank/DDBJ databases">
        <authorList>
            <person name="King R."/>
        </authorList>
    </citation>
    <scope>NUCLEOTIDE SEQUENCE</scope>
</reference>
<dbReference type="EMBL" id="OU963922">
    <property type="protein sequence ID" value="CAH0404390.1"/>
    <property type="molecule type" value="Genomic_DNA"/>
</dbReference>
<proteinExistence type="predicted"/>
<evidence type="ECO:0000256" key="2">
    <source>
        <dbReference type="SAM" id="SignalP"/>
    </source>
</evidence>
<protein>
    <submittedName>
        <fullName evidence="3">Uncharacterized protein</fullName>
    </submittedName>
</protein>
<evidence type="ECO:0000313" key="3">
    <source>
        <dbReference type="EMBL" id="CAH0404390.1"/>
    </source>
</evidence>
<keyword evidence="4" id="KW-1185">Reference proteome</keyword>
<evidence type="ECO:0000313" key="4">
    <source>
        <dbReference type="Proteomes" id="UP001153292"/>
    </source>
</evidence>
<feature type="chain" id="PRO_5047159993" evidence="2">
    <location>
        <begin position="21"/>
        <end position="278"/>
    </location>
</feature>
<gene>
    <name evidence="3" type="ORF">CHILSU_LOCUS7717</name>
</gene>
<name>A0ABN8B7J1_CHISP</name>
<sequence length="278" mass="31189">MYCLFLVLTIIVASWKTASGTLELRPAGWLDRLVLHHRQKLLRDMRDQAPVEIKASLHPRPEDYVDSPLWDFHSVLHLMTLVRYSPSAGPVRAALRRALGPATRRFMSKAQSYKHFPSLAKESLNYFYYNVFSEEMKVDSGEGLPDRLEDDAVLVISNPVEARLPSAQISVKLLRDILEKRAQAARIMPSTRRPSIKWTTTTPTTAPNGLTNENTEKVETTKSVETAEETTTSGVTTTTTTVSPDDSKVDNNNPDKTDNNPQKKDNDPDNNGNDPKTK</sequence>
<dbReference type="Proteomes" id="UP001153292">
    <property type="component" value="Chromosome 29"/>
</dbReference>
<evidence type="ECO:0000256" key="1">
    <source>
        <dbReference type="SAM" id="MobiDB-lite"/>
    </source>
</evidence>
<feature type="region of interest" description="Disordered" evidence="1">
    <location>
        <begin position="185"/>
        <end position="278"/>
    </location>
</feature>
<feature type="compositionally biased region" description="Basic and acidic residues" evidence="1">
    <location>
        <begin position="245"/>
        <end position="267"/>
    </location>
</feature>
<feature type="signal peptide" evidence="2">
    <location>
        <begin position="1"/>
        <end position="20"/>
    </location>
</feature>
<feature type="compositionally biased region" description="Low complexity" evidence="1">
    <location>
        <begin position="269"/>
        <end position="278"/>
    </location>
</feature>
<organism evidence="3 4">
    <name type="scientific">Chilo suppressalis</name>
    <name type="common">Asiatic rice borer moth</name>
    <dbReference type="NCBI Taxonomy" id="168631"/>
    <lineage>
        <taxon>Eukaryota</taxon>
        <taxon>Metazoa</taxon>
        <taxon>Ecdysozoa</taxon>
        <taxon>Arthropoda</taxon>
        <taxon>Hexapoda</taxon>
        <taxon>Insecta</taxon>
        <taxon>Pterygota</taxon>
        <taxon>Neoptera</taxon>
        <taxon>Endopterygota</taxon>
        <taxon>Lepidoptera</taxon>
        <taxon>Glossata</taxon>
        <taxon>Ditrysia</taxon>
        <taxon>Pyraloidea</taxon>
        <taxon>Crambidae</taxon>
        <taxon>Crambinae</taxon>
        <taxon>Chilo</taxon>
    </lineage>
</organism>
<keyword evidence="2" id="KW-0732">Signal</keyword>
<accession>A0ABN8B7J1</accession>